<dbReference type="Proteomes" id="UP001372338">
    <property type="component" value="Unassembled WGS sequence"/>
</dbReference>
<proteinExistence type="predicted"/>
<dbReference type="EMBL" id="JAYWIO010000004">
    <property type="protein sequence ID" value="KAK7266398.1"/>
    <property type="molecule type" value="Genomic_DNA"/>
</dbReference>
<keyword evidence="2" id="KW-1185">Reference proteome</keyword>
<sequence>MTKSVFGFTVAEHGTVKAPPLELLQDARLPLGNAKPNKPEVQADGRTSYRRSSSNKWCMLKHITKFCNISSMHNFSVPTVAKLCHAFEFCNISVHARLTRKHSHLPAPSKTIKLKAGKYQRDWRRRENRQVVQRGLKHEMREEGTEVLRVMTGVESRRDEL</sequence>
<evidence type="ECO:0000313" key="2">
    <source>
        <dbReference type="Proteomes" id="UP001372338"/>
    </source>
</evidence>
<reference evidence="1 2" key="1">
    <citation type="submission" date="2024-01" db="EMBL/GenBank/DDBJ databases">
        <title>The genomes of 5 underutilized Papilionoideae crops provide insights into root nodulation and disease resistanc.</title>
        <authorList>
            <person name="Yuan L."/>
        </authorList>
    </citation>
    <scope>NUCLEOTIDE SEQUENCE [LARGE SCALE GENOMIC DNA]</scope>
    <source>
        <strain evidence="1">ZHUSHIDOU_FW_LH</strain>
        <tissue evidence="1">Leaf</tissue>
    </source>
</reference>
<name>A0AAN9F2M0_CROPI</name>
<accession>A0AAN9F2M0</accession>
<gene>
    <name evidence="1" type="ORF">RIF29_19042</name>
</gene>
<protein>
    <submittedName>
        <fullName evidence="1">Uncharacterized protein</fullName>
    </submittedName>
</protein>
<evidence type="ECO:0000313" key="1">
    <source>
        <dbReference type="EMBL" id="KAK7266398.1"/>
    </source>
</evidence>
<comment type="caution">
    <text evidence="1">The sequence shown here is derived from an EMBL/GenBank/DDBJ whole genome shotgun (WGS) entry which is preliminary data.</text>
</comment>
<organism evidence="1 2">
    <name type="scientific">Crotalaria pallida</name>
    <name type="common">Smooth rattlebox</name>
    <name type="synonym">Crotalaria striata</name>
    <dbReference type="NCBI Taxonomy" id="3830"/>
    <lineage>
        <taxon>Eukaryota</taxon>
        <taxon>Viridiplantae</taxon>
        <taxon>Streptophyta</taxon>
        <taxon>Embryophyta</taxon>
        <taxon>Tracheophyta</taxon>
        <taxon>Spermatophyta</taxon>
        <taxon>Magnoliopsida</taxon>
        <taxon>eudicotyledons</taxon>
        <taxon>Gunneridae</taxon>
        <taxon>Pentapetalae</taxon>
        <taxon>rosids</taxon>
        <taxon>fabids</taxon>
        <taxon>Fabales</taxon>
        <taxon>Fabaceae</taxon>
        <taxon>Papilionoideae</taxon>
        <taxon>50 kb inversion clade</taxon>
        <taxon>genistoids sensu lato</taxon>
        <taxon>core genistoids</taxon>
        <taxon>Crotalarieae</taxon>
        <taxon>Crotalaria</taxon>
    </lineage>
</organism>
<dbReference type="AlphaFoldDB" id="A0AAN9F2M0"/>